<keyword evidence="3" id="KW-0158">Chromosome</keyword>
<dbReference type="EMBL" id="LYUB02000007">
    <property type="protein sequence ID" value="OVF08714.1"/>
    <property type="molecule type" value="Genomic_DNA"/>
</dbReference>
<dbReference type="GO" id="GO:0007076">
    <property type="term" value="P:mitotic chromosome condensation"/>
    <property type="evidence" value="ECO:0007669"/>
    <property type="project" value="InterPro"/>
</dbReference>
<dbReference type="InterPro" id="IPR027165">
    <property type="entry name" value="CND3"/>
</dbReference>
<evidence type="ECO:0000313" key="11">
    <source>
        <dbReference type="EMBL" id="OVF08714.1"/>
    </source>
</evidence>
<dbReference type="GO" id="GO:0000793">
    <property type="term" value="C:condensed chromosome"/>
    <property type="evidence" value="ECO:0007669"/>
    <property type="project" value="TreeGrafter"/>
</dbReference>
<dbReference type="GO" id="GO:0000796">
    <property type="term" value="C:condensin complex"/>
    <property type="evidence" value="ECO:0007669"/>
    <property type="project" value="InterPro"/>
</dbReference>
<dbReference type="KEGG" id="clus:A9F13_07g01815"/>
<evidence type="ECO:0000259" key="10">
    <source>
        <dbReference type="Pfam" id="PF12719"/>
    </source>
</evidence>
<dbReference type="InterPro" id="IPR016024">
    <property type="entry name" value="ARM-type_fold"/>
</dbReference>
<keyword evidence="7" id="KW-0131">Cell cycle</keyword>
<dbReference type="PANTHER" id="PTHR14418:SF5">
    <property type="entry name" value="CONDENSIN COMPLEX SUBUNIT 3"/>
    <property type="match status" value="1"/>
</dbReference>
<feature type="coiled-coil region" evidence="8">
    <location>
        <begin position="452"/>
        <end position="525"/>
    </location>
</feature>
<keyword evidence="6" id="KW-0226">DNA condensation</keyword>
<keyword evidence="4" id="KW-0132">Cell division</keyword>
<dbReference type="SUPFAM" id="SSF57997">
    <property type="entry name" value="Tropomyosin"/>
    <property type="match status" value="1"/>
</dbReference>
<name>A0AA91Q083_CLALS</name>
<feature type="region of interest" description="Disordered" evidence="9">
    <location>
        <begin position="657"/>
        <end position="697"/>
    </location>
</feature>
<sequence length="1158" mass="131026">MISAAKPTLVSIKKIDSLPEIAQAMAHIFQDAQMSLSGHRKLVVLLRHLQIRAISLGYEEAFNFHFTKLISKILRLKKGVPVADRIAKLCSVFVATISKEEAENPTPRVNGAYSEDGEELESVSSEFVDALIRHFLRGIESKYKEVRYRVVQLLAYLVNYITEIDEQLFKALHYSLNRRLRDREPTVRIQAVVAISRFQYFSEDKPDGQNSATKALLKALNHDDSPEVRRAALLNLVKNSSTIPDILGRARDVNFINRRLVYSRILKEFTSFQSMDSASREKLLHWGLNDRDAGVKSAAEAAFTKTWLSLANDDILQLLENIQIMDSTAAETAMSAFFTSKHDKLAAIEVKSDDWKELTVEKAFFIRTFFDYCTQNKLYDLVEQNFPELIKMAFILQEYLKLRSKILDSNASLVERYAVHKGKVAKFSQLLRDSNAEIFELNKKINKETSHISHLESSIADLKTNIASKKKALSKLANQKESSNDMNLQEISDLKIEIKDLESELEESETAMENLSTSVTGYQERLEAVSNSINHQSNERDKYIDSTLDLEDEYQPFGEQLKELEFIIEQLLLIIQGSDFADVAGTRRLMPIITASLTNDMLSEKLIGIAVNILRRISIDENYFSSLCTEIITDIRDSNADENDETFVSAMSLFDEHEGHEEDEEGDNFQDAEEDPERDEVDSEGNQDPGNKRRKLAPVLPPDDLLEQCLLILQHYLEVVEDTSSNIYQLESLIDTLIRPAISNNVNPKIRLLGYRTLGLFALIDKGLGTSNLKFFGMSASKAHDEELKILSTKIIFDVLSTHGVGILDNGEGNSVDSLSLARLFYSLLKTYEMPRLQAVVAEGLCKLFLADLLVDFGKGEIGKEVEEEAQQETQLLEVLLLSYFHPLNAENQELKQTLAFCLPVYAFSRESHQKKICAVSGDCFYRVYRNDSEFSRYENLAPPATMLQQLIYWCDPANLVNVSEKDARANPSHFWLVMNLLQVLEQDSPKHVKKCIIQSLSKMSLYEDLGSDLLNGLKSAIDDTRQLISDRKDSADYVLDAPTEKSFDKFQAAVNELVTKATQKEKETPRTTPTPSERSRANSVTEMAETSFKDENDDGPQEREVQAPEVSVDTEHAQGANAEQGAEPQRGSIDNDLEEIDKLLATEEQVEYDVDME</sequence>
<dbReference type="SUPFAM" id="SSF48371">
    <property type="entry name" value="ARM repeat"/>
    <property type="match status" value="1"/>
</dbReference>
<gene>
    <name evidence="11" type="ORF">A9F13_07g01815</name>
</gene>
<comment type="similarity">
    <text evidence="2">Belongs to the CND3 (condensin subunit 3) family.</text>
</comment>
<evidence type="ECO:0000256" key="9">
    <source>
        <dbReference type="SAM" id="MobiDB-lite"/>
    </source>
</evidence>
<evidence type="ECO:0000256" key="7">
    <source>
        <dbReference type="ARBA" id="ARBA00023306"/>
    </source>
</evidence>
<proteinExistence type="inferred from homology"/>
<dbReference type="Pfam" id="PF12719">
    <property type="entry name" value="Cnd3"/>
    <property type="match status" value="1"/>
</dbReference>
<dbReference type="GO" id="GO:0051301">
    <property type="term" value="P:cell division"/>
    <property type="evidence" value="ECO:0007669"/>
    <property type="project" value="UniProtKB-KW"/>
</dbReference>
<dbReference type="Gene3D" id="1.25.10.10">
    <property type="entry name" value="Leucine-rich Repeat Variant"/>
    <property type="match status" value="1"/>
</dbReference>
<keyword evidence="5" id="KW-0498">Mitosis</keyword>
<dbReference type="Pfam" id="PF13646">
    <property type="entry name" value="HEAT_2"/>
    <property type="match status" value="1"/>
</dbReference>
<protein>
    <submittedName>
        <fullName evidence="11">Condensin subunit</fullName>
    </submittedName>
</protein>
<reference evidence="11 12" key="1">
    <citation type="submission" date="2017-04" db="EMBL/GenBank/DDBJ databases">
        <title>Draft genome of the yeast Clavispora lusitaniae type strain CBS 6936.</title>
        <authorList>
            <person name="Durrens P."/>
            <person name="Klopp C."/>
            <person name="Biteau N."/>
            <person name="Fitton-Ouhabi V."/>
            <person name="Dementhon K."/>
            <person name="Accoceberry I."/>
            <person name="Sherman D.J."/>
            <person name="Noel T."/>
        </authorList>
    </citation>
    <scope>NUCLEOTIDE SEQUENCE [LARGE SCALE GENOMIC DNA]</scope>
    <source>
        <strain evidence="11 12">CBS 6936</strain>
    </source>
</reference>
<accession>A0AA91Q083</accession>
<dbReference type="Gene3D" id="1.10.287.1490">
    <property type="match status" value="1"/>
</dbReference>
<evidence type="ECO:0000256" key="1">
    <source>
        <dbReference type="ARBA" id="ARBA00004286"/>
    </source>
</evidence>
<dbReference type="InterPro" id="IPR025977">
    <property type="entry name" value="Cnd3_C"/>
</dbReference>
<evidence type="ECO:0000256" key="5">
    <source>
        <dbReference type="ARBA" id="ARBA00022776"/>
    </source>
</evidence>
<comment type="subcellular location">
    <subcellularLocation>
        <location evidence="1">Chromosome</location>
    </subcellularLocation>
</comment>
<organism evidence="11 12">
    <name type="scientific">Clavispora lusitaniae</name>
    <name type="common">Candida lusitaniae</name>
    <dbReference type="NCBI Taxonomy" id="36911"/>
    <lineage>
        <taxon>Eukaryota</taxon>
        <taxon>Fungi</taxon>
        <taxon>Dikarya</taxon>
        <taxon>Ascomycota</taxon>
        <taxon>Saccharomycotina</taxon>
        <taxon>Pichiomycetes</taxon>
        <taxon>Metschnikowiaceae</taxon>
        <taxon>Clavispora</taxon>
    </lineage>
</organism>
<feature type="region of interest" description="Disordered" evidence="9">
    <location>
        <begin position="1060"/>
        <end position="1138"/>
    </location>
</feature>
<evidence type="ECO:0000256" key="2">
    <source>
        <dbReference type="ARBA" id="ARBA00006533"/>
    </source>
</evidence>
<evidence type="ECO:0000256" key="8">
    <source>
        <dbReference type="SAM" id="Coils"/>
    </source>
</evidence>
<dbReference type="PANTHER" id="PTHR14418">
    <property type="entry name" value="CONDENSIN COMPLEX SUBUNIT 3-RELATED"/>
    <property type="match status" value="1"/>
</dbReference>
<keyword evidence="8" id="KW-0175">Coiled coil</keyword>
<feature type="compositionally biased region" description="Acidic residues" evidence="9">
    <location>
        <begin position="661"/>
        <end position="685"/>
    </location>
</feature>
<dbReference type="Proteomes" id="UP000195602">
    <property type="component" value="Unassembled WGS sequence"/>
</dbReference>
<feature type="domain" description="Nuclear condensin complex subunit 3 C-terminal" evidence="10">
    <location>
        <begin position="708"/>
        <end position="1006"/>
    </location>
</feature>
<dbReference type="AlphaFoldDB" id="A0AA91Q083"/>
<evidence type="ECO:0000256" key="3">
    <source>
        <dbReference type="ARBA" id="ARBA00022454"/>
    </source>
</evidence>
<evidence type="ECO:0000313" key="12">
    <source>
        <dbReference type="Proteomes" id="UP000195602"/>
    </source>
</evidence>
<evidence type="ECO:0000256" key="6">
    <source>
        <dbReference type="ARBA" id="ARBA00023067"/>
    </source>
</evidence>
<evidence type="ECO:0000256" key="4">
    <source>
        <dbReference type="ARBA" id="ARBA00022618"/>
    </source>
</evidence>
<dbReference type="InterPro" id="IPR011989">
    <property type="entry name" value="ARM-like"/>
</dbReference>
<comment type="caution">
    <text evidence="11">The sequence shown here is derived from an EMBL/GenBank/DDBJ whole genome shotgun (WGS) entry which is preliminary data.</text>
</comment>